<evidence type="ECO:0000256" key="7">
    <source>
        <dbReference type="PIRSR" id="PIRSR634603-3"/>
    </source>
</evidence>
<dbReference type="Pfam" id="PF02746">
    <property type="entry name" value="MR_MLE_N"/>
    <property type="match status" value="1"/>
</dbReference>
<gene>
    <name evidence="10" type="ORF">C7B46_12525</name>
</gene>
<dbReference type="SUPFAM" id="SSF51604">
    <property type="entry name" value="Enolase C-terminal domain-like"/>
    <property type="match status" value="1"/>
</dbReference>
<dbReference type="Proteomes" id="UP000242972">
    <property type="component" value="Unassembled WGS sequence"/>
</dbReference>
<feature type="binding site" evidence="6">
    <location>
        <position position="293"/>
    </location>
    <ligand>
        <name>substrate</name>
    </ligand>
</feature>
<accession>A0A2T2XEH5</accession>
<evidence type="ECO:0000256" key="3">
    <source>
        <dbReference type="ARBA" id="ARBA00022842"/>
    </source>
</evidence>
<evidence type="ECO:0000256" key="5">
    <source>
        <dbReference type="PIRSR" id="PIRSR634603-1"/>
    </source>
</evidence>
<dbReference type="InterPro" id="IPR034603">
    <property type="entry name" value="Dipeptide_epimerase"/>
</dbReference>
<dbReference type="SUPFAM" id="SSF54826">
    <property type="entry name" value="Enolase N-terminal domain-like"/>
    <property type="match status" value="1"/>
</dbReference>
<feature type="binding site" evidence="6">
    <location>
        <position position="135"/>
    </location>
    <ligand>
        <name>substrate</name>
    </ligand>
</feature>
<dbReference type="CDD" id="cd03319">
    <property type="entry name" value="L-Ala-DL-Glu_epimerase"/>
    <property type="match status" value="1"/>
</dbReference>
<dbReference type="Pfam" id="PF13378">
    <property type="entry name" value="MR_MLE_C"/>
    <property type="match status" value="1"/>
</dbReference>
<evidence type="ECO:0000256" key="6">
    <source>
        <dbReference type="PIRSR" id="PIRSR634603-2"/>
    </source>
</evidence>
<dbReference type="InterPro" id="IPR029065">
    <property type="entry name" value="Enolase_C-like"/>
</dbReference>
<dbReference type="Gene3D" id="3.20.20.120">
    <property type="entry name" value="Enolase-like C-terminal domain"/>
    <property type="match status" value="1"/>
</dbReference>
<comment type="cofactor">
    <cofactor evidence="7 8">
        <name>Mg(2+)</name>
        <dbReference type="ChEBI" id="CHEBI:18420"/>
    </cofactor>
    <text evidence="7 8">Binds 1 Mg(2+) ion per subunit.</text>
</comment>
<evidence type="ECO:0000256" key="4">
    <source>
        <dbReference type="ARBA" id="ARBA00023235"/>
    </source>
</evidence>
<dbReference type="PANTHER" id="PTHR48073">
    <property type="entry name" value="O-SUCCINYLBENZOATE SYNTHASE-RELATED"/>
    <property type="match status" value="1"/>
</dbReference>
<feature type="binding site" evidence="6">
    <location>
        <position position="319"/>
    </location>
    <ligand>
        <name>substrate</name>
    </ligand>
</feature>
<keyword evidence="4 8" id="KW-0413">Isomerase</keyword>
<feature type="active site" description="Proton acceptor; specific for (R)-substrate epimerization" evidence="5">
    <location>
        <position position="162"/>
    </location>
</feature>
<feature type="binding site" evidence="7">
    <location>
        <position position="216"/>
    </location>
    <ligand>
        <name>Mg(2+)</name>
        <dbReference type="ChEBI" id="CHEBI:18420"/>
    </ligand>
</feature>
<dbReference type="InterPro" id="IPR013341">
    <property type="entry name" value="Mandelate_racemase_N_dom"/>
</dbReference>
<dbReference type="GO" id="GO:0006518">
    <property type="term" value="P:peptide metabolic process"/>
    <property type="evidence" value="ECO:0007669"/>
    <property type="project" value="UniProtKB-ARBA"/>
</dbReference>
<dbReference type="EC" id="5.1.1.-" evidence="8"/>
<dbReference type="SFLD" id="SFLDG00180">
    <property type="entry name" value="muconate_cycloisomerase"/>
    <property type="match status" value="1"/>
</dbReference>
<feature type="binding site" evidence="6">
    <location>
        <position position="317"/>
    </location>
    <ligand>
        <name>substrate</name>
    </ligand>
</feature>
<evidence type="ECO:0000313" key="11">
    <source>
        <dbReference type="Proteomes" id="UP000242972"/>
    </source>
</evidence>
<dbReference type="EMBL" id="PXYW01000030">
    <property type="protein sequence ID" value="PSR32899.1"/>
    <property type="molecule type" value="Genomic_DNA"/>
</dbReference>
<reference evidence="10 11" key="1">
    <citation type="journal article" date="2014" name="BMC Genomics">
        <title>Comparison of environmental and isolate Sulfobacillus genomes reveals diverse carbon, sulfur, nitrogen, and hydrogen metabolisms.</title>
        <authorList>
            <person name="Justice N.B."/>
            <person name="Norman A."/>
            <person name="Brown C.T."/>
            <person name="Singh A."/>
            <person name="Thomas B.C."/>
            <person name="Banfield J.F."/>
        </authorList>
    </citation>
    <scope>NUCLEOTIDE SEQUENCE [LARGE SCALE GENOMIC DNA]</scope>
    <source>
        <strain evidence="10">AMDSBA4</strain>
    </source>
</reference>
<dbReference type="InterPro" id="IPR013342">
    <property type="entry name" value="Mandelate_racemase_C"/>
</dbReference>
<proteinExistence type="inferred from homology"/>
<feature type="domain" description="Mandelate racemase/muconate lactonizing enzyme C-terminal" evidence="9">
    <location>
        <begin position="141"/>
        <end position="237"/>
    </location>
</feature>
<dbReference type="PANTHER" id="PTHR48073:SF2">
    <property type="entry name" value="O-SUCCINYLBENZOATE SYNTHASE"/>
    <property type="match status" value="1"/>
</dbReference>
<comment type="caution">
    <text evidence="10">The sequence shown here is derived from an EMBL/GenBank/DDBJ whole genome shotgun (WGS) entry which is preliminary data.</text>
</comment>
<feature type="binding site" evidence="6">
    <location>
        <position position="160"/>
    </location>
    <ligand>
        <name>substrate</name>
    </ligand>
</feature>
<dbReference type="SFLD" id="SFLDF00009">
    <property type="entry name" value="o-succinylbenzoate_synthase"/>
    <property type="match status" value="1"/>
</dbReference>
<dbReference type="InterPro" id="IPR029017">
    <property type="entry name" value="Enolase-like_N"/>
</dbReference>
<dbReference type="FunFam" id="3.30.390.10:FF:000009">
    <property type="entry name" value="Hydrophobic dipeptide epimerase"/>
    <property type="match status" value="1"/>
</dbReference>
<evidence type="ECO:0000256" key="1">
    <source>
        <dbReference type="ARBA" id="ARBA00008031"/>
    </source>
</evidence>
<feature type="binding site" evidence="7">
    <location>
        <position position="190"/>
    </location>
    <ligand>
        <name>Mg(2+)</name>
        <dbReference type="ChEBI" id="CHEBI:18420"/>
    </ligand>
</feature>
<evidence type="ECO:0000259" key="9">
    <source>
        <dbReference type="SMART" id="SM00922"/>
    </source>
</evidence>
<dbReference type="GO" id="GO:0016855">
    <property type="term" value="F:racemase and epimerase activity, acting on amino acids and derivatives"/>
    <property type="evidence" value="ECO:0007669"/>
    <property type="project" value="UniProtKB-UniRule"/>
</dbReference>
<dbReference type="InterPro" id="IPR036849">
    <property type="entry name" value="Enolase-like_C_sf"/>
</dbReference>
<dbReference type="SMART" id="SM00922">
    <property type="entry name" value="MR_MLE"/>
    <property type="match status" value="1"/>
</dbReference>
<keyword evidence="2 7" id="KW-0479">Metal-binding</keyword>
<evidence type="ECO:0000256" key="2">
    <source>
        <dbReference type="ARBA" id="ARBA00022723"/>
    </source>
</evidence>
<comment type="similarity">
    <text evidence="1 8">Belongs to the mandelate racemase/muconate lactonizing enzyme family.</text>
</comment>
<protein>
    <recommendedName>
        <fullName evidence="8">Dipeptide epimerase</fullName>
        <ecNumber evidence="8">5.1.1.-</ecNumber>
    </recommendedName>
</protein>
<dbReference type="SFLD" id="SFLDS00001">
    <property type="entry name" value="Enolase"/>
    <property type="match status" value="1"/>
</dbReference>
<dbReference type="Gene3D" id="3.30.390.10">
    <property type="entry name" value="Enolase-like, N-terminal domain"/>
    <property type="match status" value="1"/>
</dbReference>
<feature type="binding site" evidence="7">
    <location>
        <position position="241"/>
    </location>
    <ligand>
        <name>Mg(2+)</name>
        <dbReference type="ChEBI" id="CHEBI:18420"/>
    </ligand>
</feature>
<dbReference type="GO" id="GO:0000287">
    <property type="term" value="F:magnesium ion binding"/>
    <property type="evidence" value="ECO:0007669"/>
    <property type="project" value="UniProtKB-ARBA"/>
</dbReference>
<feature type="binding site" evidence="6">
    <location>
        <position position="24"/>
    </location>
    <ligand>
        <name>substrate</name>
    </ligand>
</feature>
<evidence type="ECO:0000313" key="10">
    <source>
        <dbReference type="EMBL" id="PSR32899.1"/>
    </source>
</evidence>
<keyword evidence="3 7" id="KW-0460">Magnesium</keyword>
<organism evidence="10 11">
    <name type="scientific">Sulfobacillus benefaciens</name>
    <dbReference type="NCBI Taxonomy" id="453960"/>
    <lineage>
        <taxon>Bacteria</taxon>
        <taxon>Bacillati</taxon>
        <taxon>Bacillota</taxon>
        <taxon>Clostridia</taxon>
        <taxon>Eubacteriales</taxon>
        <taxon>Clostridiales Family XVII. Incertae Sedis</taxon>
        <taxon>Sulfobacillus</taxon>
    </lineage>
</organism>
<evidence type="ECO:0000256" key="8">
    <source>
        <dbReference type="RuleBase" id="RU366006"/>
    </source>
</evidence>
<name>A0A2T2XEH5_9FIRM</name>
<feature type="active site" description="Proton acceptor; specific for (S)-substrate epimerization" evidence="5">
    <location>
        <position position="265"/>
    </location>
</feature>
<dbReference type="AlphaFoldDB" id="A0A2T2XEH5"/>
<feature type="binding site" evidence="6">
    <location>
        <position position="295"/>
    </location>
    <ligand>
        <name>substrate</name>
    </ligand>
</feature>
<sequence length="359" mass="38473">MKLKNYRVTRSMLPLTSPFHTALRTVTAVEEIRVALSTDVGLLGIGSAAPTGAITGETASSIVAALEEYILPALIGQDLTDVPHTLMVLARSIVGNFSAKAAADIALHDLYAKYRNESLLSYLGGISHPLWTDATVSLGDISAMVEQARGLVEQGFHHLKIKVGGHDGHDVERVIAVRQAVPEKVQMWLDPNQAWTVRESIAAAEVLAEFDIAFIEQPVVSHDIQGLREVTRRSPIPIAADESVFGMEQLLRVLDSKAADIVNIKLMKCGGLSTARLMAELVRSSGVKLMVGSMMEGMASVTAAAMFATTYQADYVDLDAAYFLSDPQATGGIQYTGGAITLPTGLGIGIDWSDPQQEE</sequence>